<dbReference type="GO" id="GO:0003677">
    <property type="term" value="F:DNA binding"/>
    <property type="evidence" value="ECO:0007669"/>
    <property type="project" value="UniProtKB-KW"/>
</dbReference>
<dbReference type="InterPro" id="IPR026881">
    <property type="entry name" value="WYL_dom"/>
</dbReference>
<evidence type="ECO:0000259" key="3">
    <source>
        <dbReference type="PROSITE" id="PS51000"/>
    </source>
</evidence>
<dbReference type="OrthoDB" id="9807255at2"/>
<dbReference type="InterPro" id="IPR036390">
    <property type="entry name" value="WH_DNA-bd_sf"/>
</dbReference>
<dbReference type="GO" id="GO:0003700">
    <property type="term" value="F:DNA-binding transcription factor activity"/>
    <property type="evidence" value="ECO:0007669"/>
    <property type="project" value="InterPro"/>
</dbReference>
<dbReference type="Gene3D" id="1.10.10.10">
    <property type="entry name" value="Winged helix-like DNA-binding domain superfamily/Winged helix DNA-binding domain"/>
    <property type="match status" value="1"/>
</dbReference>
<organism evidence="4 5">
    <name type="scientific">Limnohabitans planktonicus II-D5</name>
    <dbReference type="NCBI Taxonomy" id="1293045"/>
    <lineage>
        <taxon>Bacteria</taxon>
        <taxon>Pseudomonadati</taxon>
        <taxon>Pseudomonadota</taxon>
        <taxon>Betaproteobacteria</taxon>
        <taxon>Burkholderiales</taxon>
        <taxon>Comamonadaceae</taxon>
        <taxon>Limnohabitans</taxon>
    </lineage>
</organism>
<proteinExistence type="predicted"/>
<evidence type="ECO:0000313" key="4">
    <source>
        <dbReference type="EMBL" id="PVE41149.1"/>
    </source>
</evidence>
<dbReference type="PROSITE" id="PS52050">
    <property type="entry name" value="WYL"/>
    <property type="match status" value="1"/>
</dbReference>
<dbReference type="InterPro" id="IPR036388">
    <property type="entry name" value="WH-like_DNA-bd_sf"/>
</dbReference>
<keyword evidence="4" id="KW-0238">DNA-binding</keyword>
<dbReference type="InterPro" id="IPR013196">
    <property type="entry name" value="HTH_11"/>
</dbReference>
<name>A0A2T7U915_9BURK</name>
<dbReference type="PANTHER" id="PTHR34580">
    <property type="match status" value="1"/>
</dbReference>
<evidence type="ECO:0000313" key="5">
    <source>
        <dbReference type="Proteomes" id="UP000037507"/>
    </source>
</evidence>
<evidence type="ECO:0000256" key="1">
    <source>
        <dbReference type="ARBA" id="ARBA00023015"/>
    </source>
</evidence>
<evidence type="ECO:0000256" key="2">
    <source>
        <dbReference type="ARBA" id="ARBA00023163"/>
    </source>
</evidence>
<dbReference type="InterPro" id="IPR001034">
    <property type="entry name" value="DeoR_HTH"/>
</dbReference>
<keyword evidence="2" id="KW-0804">Transcription</keyword>
<dbReference type="RefSeq" id="WP_053172879.1">
    <property type="nucleotide sequence ID" value="NZ_LFYT02000038.1"/>
</dbReference>
<dbReference type="AlphaFoldDB" id="A0A2T7U915"/>
<dbReference type="STRING" id="1293045.H663_10760"/>
<keyword evidence="1" id="KW-0805">Transcription regulation</keyword>
<dbReference type="Pfam" id="PF13280">
    <property type="entry name" value="WYL"/>
    <property type="match status" value="1"/>
</dbReference>
<comment type="caution">
    <text evidence="4">The sequence shown here is derived from an EMBL/GenBank/DDBJ whole genome shotgun (WGS) entry which is preliminary data.</text>
</comment>
<dbReference type="SUPFAM" id="SSF46785">
    <property type="entry name" value="Winged helix' DNA-binding domain"/>
    <property type="match status" value="1"/>
</dbReference>
<gene>
    <name evidence="4" type="ORF">H663_018725</name>
</gene>
<feature type="domain" description="HTH deoR-type" evidence="3">
    <location>
        <begin position="3"/>
        <end position="58"/>
    </location>
</feature>
<keyword evidence="5" id="KW-1185">Reference proteome</keyword>
<accession>A0A2T7U915</accession>
<dbReference type="EMBL" id="LFYT02000038">
    <property type="protein sequence ID" value="PVE41149.1"/>
    <property type="molecule type" value="Genomic_DNA"/>
</dbReference>
<dbReference type="PROSITE" id="PS51000">
    <property type="entry name" value="HTH_DEOR_2"/>
    <property type="match status" value="1"/>
</dbReference>
<sequence>MRRADRLFQIVQLIRGRRLTTAKWLAQRLEVSERTVYRDVADLQYQGVPIEGEAGVGYRLGEGFDLPPLIFTPQEAQALVVMTRVAQQWLDPALARASESALSRVLSVLPADQRHAAQHTPVYSPPWGLTAEQQPHLQSWREATQSMHKLALAYSDAQGRSSDRTVWPLGSFFWGAVWTLVAWCEKRQAFRSFRLDRIQSMKGLTETFKLSDGQRLMDYLRQQGVDPQALAEGR</sequence>
<dbReference type="PANTHER" id="PTHR34580:SF3">
    <property type="entry name" value="PROTEIN PAFB"/>
    <property type="match status" value="1"/>
</dbReference>
<dbReference type="InterPro" id="IPR051534">
    <property type="entry name" value="CBASS_pafABC_assoc_protein"/>
</dbReference>
<dbReference type="Proteomes" id="UP000037507">
    <property type="component" value="Unassembled WGS sequence"/>
</dbReference>
<protein>
    <submittedName>
        <fullName evidence="4">DNA-binding transcriptional regulator</fullName>
    </submittedName>
</protein>
<dbReference type="Pfam" id="PF08279">
    <property type="entry name" value="HTH_11"/>
    <property type="match status" value="1"/>
</dbReference>
<reference evidence="4" key="1">
    <citation type="submission" date="2017-04" db="EMBL/GenBank/DDBJ databases">
        <title>Unexpected and diverse lifestyles within the genus Limnohabitans.</title>
        <authorList>
            <person name="Kasalicky V."/>
            <person name="Mehrshad M."/>
            <person name="Andrei S.-A."/>
            <person name="Salcher M."/>
            <person name="Kratochvilova H."/>
            <person name="Simek K."/>
            <person name="Ghai R."/>
        </authorList>
    </citation>
    <scope>NUCLEOTIDE SEQUENCE [LARGE SCALE GENOMIC DNA]</scope>
    <source>
        <strain evidence="4">II-D5</strain>
    </source>
</reference>